<feature type="binding site" evidence="7">
    <location>
        <position position="146"/>
    </location>
    <ligand>
        <name>Zn(2+)</name>
        <dbReference type="ChEBI" id="CHEBI:29105"/>
    </ligand>
</feature>
<name>A0A506QRL0_9GAMM</name>
<comment type="caution">
    <text evidence="9">The sequence shown here is derived from an EMBL/GenBank/DDBJ whole genome shotgun (WGS) entry which is preliminary data.</text>
</comment>
<protein>
    <submittedName>
        <fullName evidence="9">Zinc uptake transcriptional repressor Zur</fullName>
    </submittedName>
</protein>
<evidence type="ECO:0000256" key="6">
    <source>
        <dbReference type="ARBA" id="ARBA00023163"/>
    </source>
</evidence>
<keyword evidence="4" id="KW-0805">Transcription regulation</keyword>
<dbReference type="InterPro" id="IPR036390">
    <property type="entry name" value="WH_DNA-bd_sf"/>
</dbReference>
<dbReference type="GO" id="GO:0000976">
    <property type="term" value="F:transcription cis-regulatory region binding"/>
    <property type="evidence" value="ECO:0007669"/>
    <property type="project" value="TreeGrafter"/>
</dbReference>
<keyword evidence="7" id="KW-0479">Metal-binding</keyword>
<feature type="binding site" evidence="7">
    <location>
        <position position="106"/>
    </location>
    <ligand>
        <name>Zn(2+)</name>
        <dbReference type="ChEBI" id="CHEBI:29105"/>
    </ligand>
</feature>
<dbReference type="GO" id="GO:0003700">
    <property type="term" value="F:DNA-binding transcription factor activity"/>
    <property type="evidence" value="ECO:0007669"/>
    <property type="project" value="InterPro"/>
</dbReference>
<dbReference type="NCBIfam" id="NF008646">
    <property type="entry name" value="PRK11639.1"/>
    <property type="match status" value="1"/>
</dbReference>
<evidence type="ECO:0000256" key="2">
    <source>
        <dbReference type="ARBA" id="ARBA00022491"/>
    </source>
</evidence>
<dbReference type="PANTHER" id="PTHR33202:SF6">
    <property type="entry name" value="ZINC UPTAKE REGULATION PROTEIN"/>
    <property type="match status" value="1"/>
</dbReference>
<dbReference type="SUPFAM" id="SSF46785">
    <property type="entry name" value="Winged helix' DNA-binding domain"/>
    <property type="match status" value="1"/>
</dbReference>
<evidence type="ECO:0000256" key="3">
    <source>
        <dbReference type="ARBA" id="ARBA00022833"/>
    </source>
</evidence>
<keyword evidence="2" id="KW-0678">Repressor</keyword>
<dbReference type="FunFam" id="1.10.10.10:FF:000137">
    <property type="entry name" value="Zinc uptake transcriptional repressor"/>
    <property type="match status" value="1"/>
</dbReference>
<evidence type="ECO:0000256" key="8">
    <source>
        <dbReference type="PIRSR" id="PIRSR602481-2"/>
    </source>
</evidence>
<reference evidence="9 10" key="1">
    <citation type="submission" date="2019-06" db="EMBL/GenBank/DDBJ databases">
        <title>Taxogenomics and systematics of the genus Pantoea.</title>
        <authorList>
            <person name="Tambong J.T."/>
        </authorList>
    </citation>
    <scope>NUCLEOTIDE SEQUENCE [LARGE SCALE GENOMIC DNA]</scope>
    <source>
        <strain evidence="9 10">LMG 24200</strain>
    </source>
</reference>
<dbReference type="Gene3D" id="3.30.1490.190">
    <property type="match status" value="1"/>
</dbReference>
<dbReference type="AlphaFoldDB" id="A0A506QRL0"/>
<keyword evidence="3 7" id="KW-0862">Zinc</keyword>
<dbReference type="Proteomes" id="UP000317747">
    <property type="component" value="Unassembled WGS sequence"/>
</dbReference>
<evidence type="ECO:0000256" key="7">
    <source>
        <dbReference type="PIRSR" id="PIRSR602481-1"/>
    </source>
</evidence>
<evidence type="ECO:0000256" key="1">
    <source>
        <dbReference type="ARBA" id="ARBA00007957"/>
    </source>
</evidence>
<evidence type="ECO:0000256" key="4">
    <source>
        <dbReference type="ARBA" id="ARBA00023015"/>
    </source>
</evidence>
<dbReference type="Pfam" id="PF01475">
    <property type="entry name" value="FUR"/>
    <property type="match status" value="1"/>
</dbReference>
<dbReference type="EMBL" id="VHJA01000021">
    <property type="protein sequence ID" value="TPV48317.1"/>
    <property type="molecule type" value="Genomic_DNA"/>
</dbReference>
<keyword evidence="10" id="KW-1185">Reference proteome</keyword>
<evidence type="ECO:0000313" key="9">
    <source>
        <dbReference type="EMBL" id="TPV48317.1"/>
    </source>
</evidence>
<dbReference type="InterPro" id="IPR002481">
    <property type="entry name" value="FUR"/>
</dbReference>
<dbReference type="GO" id="GO:0045892">
    <property type="term" value="P:negative regulation of DNA-templated transcription"/>
    <property type="evidence" value="ECO:0007669"/>
    <property type="project" value="TreeGrafter"/>
</dbReference>
<dbReference type="GO" id="GO:0005829">
    <property type="term" value="C:cytosol"/>
    <property type="evidence" value="ECO:0007669"/>
    <property type="project" value="TreeGrafter"/>
</dbReference>
<organism evidence="9 10">
    <name type="scientific">Pantoea deleyi</name>
    <dbReference type="NCBI Taxonomy" id="470932"/>
    <lineage>
        <taxon>Bacteria</taxon>
        <taxon>Pseudomonadati</taxon>
        <taxon>Pseudomonadota</taxon>
        <taxon>Gammaproteobacteria</taxon>
        <taxon>Enterobacterales</taxon>
        <taxon>Erwiniaceae</taxon>
        <taxon>Pantoea</taxon>
    </lineage>
</organism>
<sequence>MTTMTTQQILTQAEKMCLQRGVRLTSQRAEVLRLMAEQPGSISAYDLLDQLRVSEPQAKPPTVYRALDFLLEQGFIHRVESNNSYVMCHHFEAPAHTSVMLVCDRCAAVTEKQAQGVETIIATLAGEAQFALRHSVIEAHGLCKNCAEVAACTHHENCEHDHQDEGKKRGKRG</sequence>
<dbReference type="GO" id="GO:0008270">
    <property type="term" value="F:zinc ion binding"/>
    <property type="evidence" value="ECO:0007669"/>
    <property type="project" value="TreeGrafter"/>
</dbReference>
<keyword evidence="8" id="KW-0408">Iron</keyword>
<feature type="binding site" evidence="7">
    <location>
        <position position="103"/>
    </location>
    <ligand>
        <name>Zn(2+)</name>
        <dbReference type="ChEBI" id="CHEBI:29105"/>
    </ligand>
</feature>
<dbReference type="InterPro" id="IPR043135">
    <property type="entry name" value="Fur_C"/>
</dbReference>
<dbReference type="InterPro" id="IPR036388">
    <property type="entry name" value="WH-like_DNA-bd_sf"/>
</dbReference>
<keyword evidence="5" id="KW-0238">DNA-binding</keyword>
<dbReference type="RefSeq" id="WP_128084956.1">
    <property type="nucleotide sequence ID" value="NZ_CP071405.1"/>
</dbReference>
<feature type="binding site" evidence="8">
    <location>
        <position position="118"/>
    </location>
    <ligand>
        <name>Fe cation</name>
        <dbReference type="ChEBI" id="CHEBI:24875"/>
    </ligand>
</feature>
<feature type="binding site" evidence="7">
    <location>
        <position position="143"/>
    </location>
    <ligand>
        <name>Zn(2+)</name>
        <dbReference type="ChEBI" id="CHEBI:29105"/>
    </ligand>
</feature>
<comment type="cofactor">
    <cofactor evidence="8">
        <name>Mn(2+)</name>
        <dbReference type="ChEBI" id="CHEBI:29035"/>
    </cofactor>
    <cofactor evidence="8">
        <name>Fe(2+)</name>
        <dbReference type="ChEBI" id="CHEBI:29033"/>
    </cofactor>
    <text evidence="8">Binds 1 Mn(2+) or Fe(2+) ion per subunit.</text>
</comment>
<proteinExistence type="inferred from homology"/>
<gene>
    <name evidence="9" type="primary">zur</name>
    <name evidence="9" type="ORF">FJW01_02015</name>
</gene>
<dbReference type="PANTHER" id="PTHR33202">
    <property type="entry name" value="ZINC UPTAKE REGULATION PROTEIN"/>
    <property type="match status" value="1"/>
</dbReference>
<dbReference type="Gene3D" id="1.10.10.10">
    <property type="entry name" value="Winged helix-like DNA-binding domain superfamily/Winged helix DNA-binding domain"/>
    <property type="match status" value="1"/>
</dbReference>
<comment type="similarity">
    <text evidence="1">Belongs to the Fur family.</text>
</comment>
<accession>A0A506QRL0</accession>
<evidence type="ECO:0000256" key="5">
    <source>
        <dbReference type="ARBA" id="ARBA00023125"/>
    </source>
</evidence>
<keyword evidence="6" id="KW-0804">Transcription</keyword>
<dbReference type="GO" id="GO:1900376">
    <property type="term" value="P:regulation of secondary metabolite biosynthetic process"/>
    <property type="evidence" value="ECO:0007669"/>
    <property type="project" value="TreeGrafter"/>
</dbReference>
<comment type="cofactor">
    <cofactor evidence="7">
        <name>Zn(2+)</name>
        <dbReference type="ChEBI" id="CHEBI:29105"/>
    </cofactor>
    <text evidence="7">Binds 1 zinc ion per subunit.</text>
</comment>
<evidence type="ECO:0000313" key="10">
    <source>
        <dbReference type="Proteomes" id="UP000317747"/>
    </source>
</evidence>
<dbReference type="OrthoDB" id="9801127at2"/>